<feature type="domain" description="L-asparaginase N-terminal" evidence="7">
    <location>
        <begin position="11"/>
        <end position="175"/>
    </location>
</feature>
<dbReference type="GO" id="GO:0006528">
    <property type="term" value="P:asparagine metabolic process"/>
    <property type="evidence" value="ECO:0007669"/>
    <property type="project" value="InterPro"/>
</dbReference>
<dbReference type="PIRSF" id="PIRSF001220">
    <property type="entry name" value="L-ASNase_gatD"/>
    <property type="match status" value="1"/>
</dbReference>
<feature type="binding site" evidence="5">
    <location>
        <begin position="92"/>
        <end position="93"/>
    </location>
    <ligand>
        <name>substrate</name>
    </ligand>
</feature>
<dbReference type="OrthoDB" id="9788068at2"/>
<evidence type="ECO:0000259" key="8">
    <source>
        <dbReference type="Pfam" id="PF17763"/>
    </source>
</evidence>
<feature type="active site" evidence="6">
    <location>
        <position position="19"/>
    </location>
</feature>
<dbReference type="Gene3D" id="3.40.50.1170">
    <property type="entry name" value="L-asparaginase, N-terminal domain"/>
    <property type="match status" value="1"/>
</dbReference>
<proteinExistence type="inferred from homology"/>
<dbReference type="PIRSF" id="PIRSF500176">
    <property type="entry name" value="L_ASNase"/>
    <property type="match status" value="1"/>
</dbReference>
<feature type="binding site" evidence="5">
    <location>
        <position position="59"/>
    </location>
    <ligand>
        <name>substrate</name>
    </ligand>
</feature>
<dbReference type="PANTHER" id="PTHR11707:SF28">
    <property type="entry name" value="60 KDA LYSOPHOSPHOLIPASE"/>
    <property type="match status" value="1"/>
</dbReference>
<dbReference type="SFLD" id="SFLDS00057">
    <property type="entry name" value="Glutaminase/Asparaginase"/>
    <property type="match status" value="1"/>
</dbReference>
<evidence type="ECO:0000259" key="7">
    <source>
        <dbReference type="Pfam" id="PF00710"/>
    </source>
</evidence>
<dbReference type="Pfam" id="PF17763">
    <property type="entry name" value="Asparaginase_C"/>
    <property type="match status" value="1"/>
</dbReference>
<name>A0A1G9N7H5_9CORY</name>
<keyword evidence="10" id="KW-1185">Reference proteome</keyword>
<dbReference type="PROSITE" id="PS51732">
    <property type="entry name" value="ASN_GLN_ASE_3"/>
    <property type="match status" value="1"/>
</dbReference>
<dbReference type="InterPro" id="IPR037152">
    <property type="entry name" value="L-asparaginase_N_sf"/>
</dbReference>
<dbReference type="EC" id="3.5.1.1" evidence="2"/>
<dbReference type="InterPro" id="IPR040919">
    <property type="entry name" value="Asparaginase_C"/>
</dbReference>
<dbReference type="Pfam" id="PF00710">
    <property type="entry name" value="Asparaginase"/>
    <property type="match status" value="1"/>
</dbReference>
<gene>
    <name evidence="9" type="ORF">SAMN04488535_0901</name>
</gene>
<evidence type="ECO:0000256" key="5">
    <source>
        <dbReference type="PIRSR" id="PIRSR001220-2"/>
    </source>
</evidence>
<dbReference type="Gene3D" id="3.40.50.40">
    <property type="match status" value="1"/>
</dbReference>
<reference evidence="10" key="1">
    <citation type="submission" date="2016-10" db="EMBL/GenBank/DDBJ databases">
        <authorList>
            <person name="Varghese N."/>
            <person name="Submissions S."/>
        </authorList>
    </citation>
    <scope>NUCLEOTIDE SEQUENCE [LARGE SCALE GENOMIC DNA]</scope>
    <source>
        <strain evidence="10">DSM 20632</strain>
    </source>
</reference>
<dbReference type="InterPro" id="IPR027474">
    <property type="entry name" value="L-asparaginase_N"/>
</dbReference>
<evidence type="ECO:0000313" key="9">
    <source>
        <dbReference type="EMBL" id="SDL82469.1"/>
    </source>
</evidence>
<evidence type="ECO:0000256" key="6">
    <source>
        <dbReference type="PROSITE-ProRule" id="PRU10099"/>
    </source>
</evidence>
<dbReference type="InterPro" id="IPR027473">
    <property type="entry name" value="L-asparaginase_C"/>
</dbReference>
<dbReference type="SUPFAM" id="SSF53774">
    <property type="entry name" value="Glutaminase/Asparaginase"/>
    <property type="match status" value="1"/>
</dbReference>
<dbReference type="SMART" id="SM00870">
    <property type="entry name" value="Asparaginase"/>
    <property type="match status" value="1"/>
</dbReference>
<evidence type="ECO:0000313" key="10">
    <source>
        <dbReference type="Proteomes" id="UP000199350"/>
    </source>
</evidence>
<feature type="active site" description="O-isoaspartyl threonine intermediate" evidence="4">
    <location>
        <position position="19"/>
    </location>
</feature>
<evidence type="ECO:0000256" key="1">
    <source>
        <dbReference type="ARBA" id="ARBA00010518"/>
    </source>
</evidence>
<dbReference type="InterPro" id="IPR006034">
    <property type="entry name" value="Asparaginase/glutaminase-like"/>
</dbReference>
<accession>A0A1G9N7H5</accession>
<dbReference type="InterPro" id="IPR036152">
    <property type="entry name" value="Asp/glu_Ase-like_sf"/>
</dbReference>
<keyword evidence="3" id="KW-0378">Hydrolase</keyword>
<dbReference type="CDD" id="cd08964">
    <property type="entry name" value="L-asparaginase_II"/>
    <property type="match status" value="1"/>
</dbReference>
<feature type="domain" description="Asparaginase/glutaminase C-terminal" evidence="8">
    <location>
        <begin position="197"/>
        <end position="305"/>
    </location>
</feature>
<dbReference type="PANTHER" id="PTHR11707">
    <property type="entry name" value="L-ASPARAGINASE"/>
    <property type="match status" value="1"/>
</dbReference>
<comment type="similarity">
    <text evidence="1">Belongs to the asparaginase 1 family.</text>
</comment>
<sequence>MTVPQPGEPFVLVISTGGTIASTTDSQGARVPSLTAEELVTRCGVDTPVRVYDSAALDSSSMGLGDVDNLIQLVRAALADALITGIVITHGTDSMAETALALDLVHVDPRPVILTGAQRPADHPQPDGPDNLRRSIELAADPLARGRGVTVHFGGDTLAARGLIKNDTESLRAFALTAPLTLPRPAAVAPAALAGLNVPILRAWPGADASLVELVAGQNPDGIVVEALGSGNVSDAMGDALARVAEAGIPVVLATSVPYGEVAFAYGGAGGGATLGARGVLPAGWLRAGQARMALLTAIATGTDPRLLLG</sequence>
<dbReference type="AlphaFoldDB" id="A0A1G9N7H5"/>
<dbReference type="InterPro" id="IPR004550">
    <property type="entry name" value="AsnASE_II"/>
</dbReference>
<evidence type="ECO:0000256" key="2">
    <source>
        <dbReference type="ARBA" id="ARBA00012920"/>
    </source>
</evidence>
<dbReference type="PROSITE" id="PS00144">
    <property type="entry name" value="ASN_GLN_ASE_1"/>
    <property type="match status" value="1"/>
</dbReference>
<dbReference type="EMBL" id="LT629700">
    <property type="protein sequence ID" value="SDL82469.1"/>
    <property type="molecule type" value="Genomic_DNA"/>
</dbReference>
<evidence type="ECO:0000256" key="4">
    <source>
        <dbReference type="PIRSR" id="PIRSR001220-1"/>
    </source>
</evidence>
<evidence type="ECO:0000256" key="3">
    <source>
        <dbReference type="ARBA" id="ARBA00022801"/>
    </source>
</evidence>
<dbReference type="Proteomes" id="UP000199350">
    <property type="component" value="Chromosome I"/>
</dbReference>
<protein>
    <recommendedName>
        <fullName evidence="2">asparaginase</fullName>
        <ecNumber evidence="2">3.5.1.1</ecNumber>
    </recommendedName>
</protein>
<dbReference type="RefSeq" id="WP_092149321.1">
    <property type="nucleotide sequence ID" value="NZ_LT629700.1"/>
</dbReference>
<dbReference type="STRING" id="38302.SAMN04488535_0901"/>
<dbReference type="GO" id="GO:0004067">
    <property type="term" value="F:asparaginase activity"/>
    <property type="evidence" value="ECO:0007669"/>
    <property type="project" value="UniProtKB-UniRule"/>
</dbReference>
<dbReference type="PRINTS" id="PR00139">
    <property type="entry name" value="ASNGLNASE"/>
</dbReference>
<organism evidence="9 10">
    <name type="scientific">Corynebacterium mycetoides</name>
    <dbReference type="NCBI Taxonomy" id="38302"/>
    <lineage>
        <taxon>Bacteria</taxon>
        <taxon>Bacillati</taxon>
        <taxon>Actinomycetota</taxon>
        <taxon>Actinomycetes</taxon>
        <taxon>Mycobacteriales</taxon>
        <taxon>Corynebacteriaceae</taxon>
        <taxon>Corynebacterium</taxon>
    </lineage>
</organism>
<dbReference type="InterPro" id="IPR020827">
    <property type="entry name" value="Asparaginase/glutaminase_AS1"/>
</dbReference>